<protein>
    <submittedName>
        <fullName evidence="2">Uncharacterized protein</fullName>
    </submittedName>
</protein>
<proteinExistence type="predicted"/>
<keyword evidence="1" id="KW-0472">Membrane</keyword>
<keyword evidence="1" id="KW-0812">Transmembrane</keyword>
<accession>A0AAN9FI66</accession>
<sequence>MSEFTAQTLFITTALLRSCSTLTQPLPPLEAKTQPLSVLPPCVPPPPLSVLPLDPFSSSHPPILPLPSFPFPPVHYFPFDFFFFSLRSLFLRFTFPSSQVVLLLFIFFGERVKPHGERTSPSPPPSPTSKTPLLRLSSSSIFLGLDGKNYTYGVS</sequence>
<name>A0AAN9FI66_CROPI</name>
<organism evidence="2 3">
    <name type="scientific">Crotalaria pallida</name>
    <name type="common">Smooth rattlebox</name>
    <name type="synonym">Crotalaria striata</name>
    <dbReference type="NCBI Taxonomy" id="3830"/>
    <lineage>
        <taxon>Eukaryota</taxon>
        <taxon>Viridiplantae</taxon>
        <taxon>Streptophyta</taxon>
        <taxon>Embryophyta</taxon>
        <taxon>Tracheophyta</taxon>
        <taxon>Spermatophyta</taxon>
        <taxon>Magnoliopsida</taxon>
        <taxon>eudicotyledons</taxon>
        <taxon>Gunneridae</taxon>
        <taxon>Pentapetalae</taxon>
        <taxon>rosids</taxon>
        <taxon>fabids</taxon>
        <taxon>Fabales</taxon>
        <taxon>Fabaceae</taxon>
        <taxon>Papilionoideae</taxon>
        <taxon>50 kb inversion clade</taxon>
        <taxon>genistoids sensu lato</taxon>
        <taxon>core genistoids</taxon>
        <taxon>Crotalarieae</taxon>
        <taxon>Crotalaria</taxon>
    </lineage>
</organism>
<evidence type="ECO:0000256" key="1">
    <source>
        <dbReference type="SAM" id="Phobius"/>
    </source>
</evidence>
<dbReference type="AlphaFoldDB" id="A0AAN9FI66"/>
<comment type="caution">
    <text evidence="2">The sequence shown here is derived from an EMBL/GenBank/DDBJ whole genome shotgun (WGS) entry which is preliminary data.</text>
</comment>
<gene>
    <name evidence="2" type="ORF">RIF29_14639</name>
</gene>
<evidence type="ECO:0000313" key="3">
    <source>
        <dbReference type="Proteomes" id="UP001372338"/>
    </source>
</evidence>
<reference evidence="2 3" key="1">
    <citation type="submission" date="2024-01" db="EMBL/GenBank/DDBJ databases">
        <title>The genomes of 5 underutilized Papilionoideae crops provide insights into root nodulation and disease resistanc.</title>
        <authorList>
            <person name="Yuan L."/>
        </authorList>
    </citation>
    <scope>NUCLEOTIDE SEQUENCE [LARGE SCALE GENOMIC DNA]</scope>
    <source>
        <strain evidence="2">ZHUSHIDOU_FW_LH</strain>
        <tissue evidence="2">Leaf</tissue>
    </source>
</reference>
<feature type="transmembrane region" description="Helical" evidence="1">
    <location>
        <begin position="89"/>
        <end position="108"/>
    </location>
</feature>
<keyword evidence="3" id="KW-1185">Reference proteome</keyword>
<dbReference type="Proteomes" id="UP001372338">
    <property type="component" value="Unassembled WGS sequence"/>
</dbReference>
<dbReference type="EMBL" id="JAYWIO010000003">
    <property type="protein sequence ID" value="KAK7273583.1"/>
    <property type="molecule type" value="Genomic_DNA"/>
</dbReference>
<keyword evidence="1" id="KW-1133">Transmembrane helix</keyword>
<evidence type="ECO:0000313" key="2">
    <source>
        <dbReference type="EMBL" id="KAK7273583.1"/>
    </source>
</evidence>